<name>A0A1E7Z4A0_9GAMM</name>
<reference evidence="2 3" key="1">
    <citation type="submission" date="2016-07" db="EMBL/GenBank/DDBJ databases">
        <authorList>
            <person name="Yuval B."/>
        </authorList>
    </citation>
    <scope>NUCLEOTIDE SEQUENCE [LARGE SCALE GENOMIC DNA]</scope>
    <source>
        <strain evidence="2 3">IL</strain>
    </source>
</reference>
<dbReference type="EMBL" id="MAYS01000057">
    <property type="protein sequence ID" value="OFC63599.1"/>
    <property type="molecule type" value="Genomic_DNA"/>
</dbReference>
<evidence type="ECO:0000313" key="2">
    <source>
        <dbReference type="EMBL" id="OFC63599.1"/>
    </source>
</evidence>
<keyword evidence="1" id="KW-0472">Membrane</keyword>
<accession>A0A1E7Z4A0</accession>
<evidence type="ECO:0000256" key="1">
    <source>
        <dbReference type="SAM" id="Phobius"/>
    </source>
</evidence>
<gene>
    <name evidence="2" type="ORF">BBW68_00645</name>
</gene>
<comment type="caution">
    <text evidence="2">The sequence shown here is derived from an EMBL/GenBank/DDBJ whole genome shotgun (WGS) entry which is preliminary data.</text>
</comment>
<protein>
    <submittedName>
        <fullName evidence="2">Uncharacterized protein</fullName>
    </submittedName>
</protein>
<sequence length="78" mass="8663">MSKEKGNLLIKSAIAAGISTILIDLMLPFTSFSPVSTSSSGPFGVFSFYVIWAAITLVVFIIWKLKLKFFGLKKKFDR</sequence>
<feature type="transmembrane region" description="Helical" evidence="1">
    <location>
        <begin position="43"/>
        <end position="65"/>
    </location>
</feature>
<keyword evidence="1" id="KW-1133">Transmembrane helix</keyword>
<feature type="transmembrane region" description="Helical" evidence="1">
    <location>
        <begin position="12"/>
        <end position="31"/>
    </location>
</feature>
<evidence type="ECO:0000313" key="3">
    <source>
        <dbReference type="Proteomes" id="UP000243534"/>
    </source>
</evidence>
<proteinExistence type="predicted"/>
<organism evidence="2 3">
    <name type="scientific">Candidatus Erwinia dacicola</name>
    <dbReference type="NCBI Taxonomy" id="252393"/>
    <lineage>
        <taxon>Bacteria</taxon>
        <taxon>Pseudomonadati</taxon>
        <taxon>Pseudomonadota</taxon>
        <taxon>Gammaproteobacteria</taxon>
        <taxon>Enterobacterales</taxon>
        <taxon>Erwiniaceae</taxon>
        <taxon>Erwinia</taxon>
    </lineage>
</organism>
<keyword evidence="1" id="KW-0812">Transmembrane</keyword>
<dbReference type="AlphaFoldDB" id="A0A1E7Z4A0"/>
<dbReference type="Proteomes" id="UP000243534">
    <property type="component" value="Unassembled WGS sequence"/>
</dbReference>